<proteinExistence type="predicted"/>
<reference evidence="1" key="1">
    <citation type="submission" date="2014-09" db="EMBL/GenBank/DDBJ databases">
        <authorList>
            <person name="Magalhaes I.L.F."/>
            <person name="Oliveira U."/>
            <person name="Santos F.R."/>
            <person name="Vidigal T.H.D.A."/>
            <person name="Brescovit A.D."/>
            <person name="Santos A.J."/>
        </authorList>
    </citation>
    <scope>NUCLEOTIDE SEQUENCE</scope>
    <source>
        <tissue evidence="1">Shoot tissue taken approximately 20 cm above the soil surface</tissue>
    </source>
</reference>
<evidence type="ECO:0000313" key="1">
    <source>
        <dbReference type="EMBL" id="JAD75636.1"/>
    </source>
</evidence>
<protein>
    <submittedName>
        <fullName evidence="1">Uncharacterized protein</fullName>
    </submittedName>
</protein>
<name>A0A0A9CJB1_ARUDO</name>
<sequence>MDNLLAAEWLEKLSSRNFPNERLRASADINTLGVDLDIPCSCSHLKHLVHIHIFPSDSPGKWCWGTRRFARMVRFPF</sequence>
<dbReference type="EMBL" id="GBRH01222259">
    <property type="protein sequence ID" value="JAD75636.1"/>
    <property type="molecule type" value="Transcribed_RNA"/>
</dbReference>
<reference evidence="1" key="2">
    <citation type="journal article" date="2015" name="Data Brief">
        <title>Shoot transcriptome of the giant reed, Arundo donax.</title>
        <authorList>
            <person name="Barrero R.A."/>
            <person name="Guerrero F.D."/>
            <person name="Moolhuijzen P."/>
            <person name="Goolsby J.A."/>
            <person name="Tidwell J."/>
            <person name="Bellgard S.E."/>
            <person name="Bellgard M.I."/>
        </authorList>
    </citation>
    <scope>NUCLEOTIDE SEQUENCE</scope>
    <source>
        <tissue evidence="1">Shoot tissue taken approximately 20 cm above the soil surface</tissue>
    </source>
</reference>
<accession>A0A0A9CJB1</accession>
<organism evidence="1">
    <name type="scientific">Arundo donax</name>
    <name type="common">Giant reed</name>
    <name type="synonym">Donax arundinaceus</name>
    <dbReference type="NCBI Taxonomy" id="35708"/>
    <lineage>
        <taxon>Eukaryota</taxon>
        <taxon>Viridiplantae</taxon>
        <taxon>Streptophyta</taxon>
        <taxon>Embryophyta</taxon>
        <taxon>Tracheophyta</taxon>
        <taxon>Spermatophyta</taxon>
        <taxon>Magnoliopsida</taxon>
        <taxon>Liliopsida</taxon>
        <taxon>Poales</taxon>
        <taxon>Poaceae</taxon>
        <taxon>PACMAD clade</taxon>
        <taxon>Arundinoideae</taxon>
        <taxon>Arundineae</taxon>
        <taxon>Arundo</taxon>
    </lineage>
</organism>
<dbReference type="AlphaFoldDB" id="A0A0A9CJB1"/>